<keyword evidence="4 7" id="KW-0812">Transmembrane</keyword>
<evidence type="ECO:0000256" key="4">
    <source>
        <dbReference type="ARBA" id="ARBA00022692"/>
    </source>
</evidence>
<accession>A0A917BJA2</accession>
<feature type="transmembrane region" description="Helical" evidence="7">
    <location>
        <begin position="417"/>
        <end position="435"/>
    </location>
</feature>
<proteinExistence type="predicted"/>
<dbReference type="PROSITE" id="PS50850">
    <property type="entry name" value="MFS"/>
    <property type="match status" value="1"/>
</dbReference>
<comment type="caution">
    <text evidence="9">The sequence shown here is derived from an EMBL/GenBank/DDBJ whole genome shotgun (WGS) entry which is preliminary data.</text>
</comment>
<evidence type="ECO:0000256" key="1">
    <source>
        <dbReference type="ARBA" id="ARBA00004651"/>
    </source>
</evidence>
<feature type="domain" description="Major facilitator superfamily (MFS) profile" evidence="8">
    <location>
        <begin position="20"/>
        <end position="440"/>
    </location>
</feature>
<keyword evidence="10" id="KW-1185">Reference proteome</keyword>
<evidence type="ECO:0000256" key="7">
    <source>
        <dbReference type="SAM" id="Phobius"/>
    </source>
</evidence>
<feature type="transmembrane region" description="Helical" evidence="7">
    <location>
        <begin position="126"/>
        <end position="147"/>
    </location>
</feature>
<dbReference type="SUPFAM" id="SSF103473">
    <property type="entry name" value="MFS general substrate transporter"/>
    <property type="match status" value="1"/>
</dbReference>
<reference evidence="9" key="2">
    <citation type="submission" date="2020-09" db="EMBL/GenBank/DDBJ databases">
        <authorList>
            <person name="Sun Q."/>
            <person name="Zhou Y."/>
        </authorList>
    </citation>
    <scope>NUCLEOTIDE SEQUENCE</scope>
    <source>
        <strain evidence="9">CGMCC 1.16067</strain>
    </source>
</reference>
<dbReference type="Gene3D" id="1.20.1250.20">
    <property type="entry name" value="MFS general substrate transporter like domains"/>
    <property type="match status" value="2"/>
</dbReference>
<dbReference type="EMBL" id="BMKQ01000001">
    <property type="protein sequence ID" value="GGF48245.1"/>
    <property type="molecule type" value="Genomic_DNA"/>
</dbReference>
<dbReference type="InterPro" id="IPR020846">
    <property type="entry name" value="MFS_dom"/>
</dbReference>
<reference evidence="9" key="1">
    <citation type="journal article" date="2014" name="Int. J. Syst. Evol. Microbiol.">
        <title>Complete genome sequence of Corynebacterium casei LMG S-19264T (=DSM 44701T), isolated from a smear-ripened cheese.</title>
        <authorList>
            <consortium name="US DOE Joint Genome Institute (JGI-PGF)"/>
            <person name="Walter F."/>
            <person name="Albersmeier A."/>
            <person name="Kalinowski J."/>
            <person name="Ruckert C."/>
        </authorList>
    </citation>
    <scope>NUCLEOTIDE SEQUENCE</scope>
    <source>
        <strain evidence="9">CGMCC 1.16067</strain>
    </source>
</reference>
<dbReference type="Pfam" id="PF07690">
    <property type="entry name" value="MFS_1"/>
    <property type="match status" value="1"/>
</dbReference>
<evidence type="ECO:0000313" key="9">
    <source>
        <dbReference type="EMBL" id="GGF48245.1"/>
    </source>
</evidence>
<feature type="transmembrane region" description="Helical" evidence="7">
    <location>
        <begin position="348"/>
        <end position="366"/>
    </location>
</feature>
<evidence type="ECO:0000313" key="10">
    <source>
        <dbReference type="Proteomes" id="UP000649179"/>
    </source>
</evidence>
<dbReference type="Proteomes" id="UP000649179">
    <property type="component" value="Unassembled WGS sequence"/>
</dbReference>
<dbReference type="PROSITE" id="PS00217">
    <property type="entry name" value="SUGAR_TRANSPORT_2"/>
    <property type="match status" value="1"/>
</dbReference>
<feature type="transmembrane region" description="Helical" evidence="7">
    <location>
        <begin position="159"/>
        <end position="181"/>
    </location>
</feature>
<feature type="transmembrane region" description="Helical" evidence="7">
    <location>
        <begin position="193"/>
        <end position="212"/>
    </location>
</feature>
<dbReference type="GO" id="GO:0005886">
    <property type="term" value="C:plasma membrane"/>
    <property type="evidence" value="ECO:0007669"/>
    <property type="project" value="UniProtKB-SubCell"/>
</dbReference>
<evidence type="ECO:0000256" key="5">
    <source>
        <dbReference type="ARBA" id="ARBA00022989"/>
    </source>
</evidence>
<dbReference type="InterPro" id="IPR011701">
    <property type="entry name" value="MFS"/>
</dbReference>
<comment type="subcellular location">
    <subcellularLocation>
        <location evidence="1">Cell membrane</location>
        <topology evidence="1">Multi-pass membrane protein</topology>
    </subcellularLocation>
</comment>
<feature type="transmembrane region" description="Helical" evidence="7">
    <location>
        <begin position="58"/>
        <end position="81"/>
    </location>
</feature>
<keyword evidence="5 7" id="KW-1133">Transmembrane helix</keyword>
<dbReference type="CDD" id="cd17369">
    <property type="entry name" value="MFS_ShiA_like"/>
    <property type="match status" value="1"/>
</dbReference>
<feature type="transmembrane region" description="Helical" evidence="7">
    <location>
        <begin position="253"/>
        <end position="272"/>
    </location>
</feature>
<gene>
    <name evidence="9" type="primary">shiA</name>
    <name evidence="9" type="ORF">GCM10011519_22790</name>
</gene>
<evidence type="ECO:0000256" key="6">
    <source>
        <dbReference type="ARBA" id="ARBA00023136"/>
    </source>
</evidence>
<feature type="transmembrane region" description="Helical" evidence="7">
    <location>
        <begin position="322"/>
        <end position="342"/>
    </location>
</feature>
<keyword evidence="6 7" id="KW-0472">Membrane</keyword>
<sequence length="460" mass="48445">MSRPSAAAPQGADPRPMTKIAAAGVAASVAEWLDFFIYTTAAALVFGQLFFPEFSSSAGTIASFGTLAVGFVARPIGGIIAGQLGDRYGRRPVLVGAMVLMGLATLLIGFLPTYASIGAWAPTLLIALRCVQGLGVGAQWGGAALLLTEHAPVERRGFFGSMVQVGAVAGSAIATGIFYLLTSLMSDSAFESWGWRLPFFAGVVVVFVGIYIQRQIEDTPVFQEMQAAAADEAAETPAPRKQPVLDVLRHHPVAVLQAAGAFLVVNAAFYVLSTGMVDFGTRIVGLSRGEMLGLVLGAGITQVVTVPLFGRLSDNPRIRRRRLFLLGAVLIAIWVYPMFLLVETGSGPLVFLGLVVAYTVHSMMYGPQAALYAEMFPSEVRFSGASLGYQVASVLAGGLAPIIMTALLAATGASWSVALYLVGMAVLTFIAVYSIKEVFRRSFLATPARTAEVPDPDPVG</sequence>
<keyword evidence="3" id="KW-1003">Cell membrane</keyword>
<evidence type="ECO:0000256" key="2">
    <source>
        <dbReference type="ARBA" id="ARBA00022448"/>
    </source>
</evidence>
<evidence type="ECO:0000256" key="3">
    <source>
        <dbReference type="ARBA" id="ARBA00022475"/>
    </source>
</evidence>
<dbReference type="InterPro" id="IPR005829">
    <property type="entry name" value="Sugar_transporter_CS"/>
</dbReference>
<feature type="transmembrane region" description="Helical" evidence="7">
    <location>
        <begin position="93"/>
        <end position="114"/>
    </location>
</feature>
<feature type="transmembrane region" description="Helical" evidence="7">
    <location>
        <begin position="292"/>
        <end position="310"/>
    </location>
</feature>
<dbReference type="PANTHER" id="PTHR43045:SF1">
    <property type="entry name" value="SHIKIMATE TRANSPORTER"/>
    <property type="match status" value="1"/>
</dbReference>
<protein>
    <submittedName>
        <fullName evidence="9">MFS transporter</fullName>
    </submittedName>
</protein>
<evidence type="ECO:0000259" key="8">
    <source>
        <dbReference type="PROSITE" id="PS50850"/>
    </source>
</evidence>
<dbReference type="InterPro" id="IPR036259">
    <property type="entry name" value="MFS_trans_sf"/>
</dbReference>
<dbReference type="RefSeq" id="WP_188779872.1">
    <property type="nucleotide sequence ID" value="NZ_BMKQ01000001.1"/>
</dbReference>
<feature type="transmembrane region" description="Helical" evidence="7">
    <location>
        <begin position="20"/>
        <end position="46"/>
    </location>
</feature>
<dbReference type="PANTHER" id="PTHR43045">
    <property type="entry name" value="SHIKIMATE TRANSPORTER"/>
    <property type="match status" value="1"/>
</dbReference>
<feature type="transmembrane region" description="Helical" evidence="7">
    <location>
        <begin position="387"/>
        <end position="411"/>
    </location>
</feature>
<organism evidence="9 10">
    <name type="scientific">Marmoricola endophyticus</name>
    <dbReference type="NCBI Taxonomy" id="2040280"/>
    <lineage>
        <taxon>Bacteria</taxon>
        <taxon>Bacillati</taxon>
        <taxon>Actinomycetota</taxon>
        <taxon>Actinomycetes</taxon>
        <taxon>Propionibacteriales</taxon>
        <taxon>Nocardioidaceae</taxon>
        <taxon>Marmoricola</taxon>
    </lineage>
</organism>
<keyword evidence="2" id="KW-0813">Transport</keyword>
<dbReference type="AlphaFoldDB" id="A0A917BJA2"/>
<dbReference type="GO" id="GO:0022857">
    <property type="term" value="F:transmembrane transporter activity"/>
    <property type="evidence" value="ECO:0007669"/>
    <property type="project" value="InterPro"/>
</dbReference>
<name>A0A917BJA2_9ACTN</name>